<evidence type="ECO:0000313" key="4">
    <source>
        <dbReference type="Proteomes" id="UP000236743"/>
    </source>
</evidence>
<name>A0A1H5X1Y8_9HYPH</name>
<dbReference type="Pfam" id="PF20477">
    <property type="entry name" value="DUF6719"/>
    <property type="match status" value="1"/>
</dbReference>
<evidence type="ECO:0000256" key="1">
    <source>
        <dbReference type="SAM" id="MobiDB-lite"/>
    </source>
</evidence>
<keyword evidence="2" id="KW-0732">Signal</keyword>
<evidence type="ECO:0000313" key="3">
    <source>
        <dbReference type="EMBL" id="SEG05307.1"/>
    </source>
</evidence>
<reference evidence="3 4" key="1">
    <citation type="submission" date="2016-10" db="EMBL/GenBank/DDBJ databases">
        <authorList>
            <person name="de Groot N.N."/>
        </authorList>
    </citation>
    <scope>NUCLEOTIDE SEQUENCE [LARGE SCALE GENOMIC DNA]</scope>
    <source>
        <strain evidence="3 4">DSM 26656</strain>
    </source>
</reference>
<accession>A0A1H5X1Y8</accession>
<dbReference type="EMBL" id="FNUY01000003">
    <property type="protein sequence ID" value="SEG05307.1"/>
    <property type="molecule type" value="Genomic_DNA"/>
</dbReference>
<organism evidence="3 4">
    <name type="scientific">Bosea lathyri</name>
    <dbReference type="NCBI Taxonomy" id="1036778"/>
    <lineage>
        <taxon>Bacteria</taxon>
        <taxon>Pseudomonadati</taxon>
        <taxon>Pseudomonadota</taxon>
        <taxon>Alphaproteobacteria</taxon>
        <taxon>Hyphomicrobiales</taxon>
        <taxon>Boseaceae</taxon>
        <taxon>Bosea</taxon>
    </lineage>
</organism>
<evidence type="ECO:0000256" key="2">
    <source>
        <dbReference type="SAM" id="SignalP"/>
    </source>
</evidence>
<gene>
    <name evidence="3" type="ORF">SAMN04488115_10343</name>
</gene>
<dbReference type="Proteomes" id="UP000236743">
    <property type="component" value="Unassembled WGS sequence"/>
</dbReference>
<protein>
    <submittedName>
        <fullName evidence="3">Uncharacterized protein</fullName>
    </submittedName>
</protein>
<sequence>MTRLGAPGFAVSLILLAGPAAAQQIHSREPAKGLISPGQKVLVDNGRCPRGQILEVTGGTNPGRRGRQGQSTERERRCIPRI</sequence>
<keyword evidence="4" id="KW-1185">Reference proteome</keyword>
<dbReference type="AlphaFoldDB" id="A0A1H5X1Y8"/>
<feature type="signal peptide" evidence="2">
    <location>
        <begin position="1"/>
        <end position="22"/>
    </location>
</feature>
<feature type="region of interest" description="Disordered" evidence="1">
    <location>
        <begin position="53"/>
        <end position="82"/>
    </location>
</feature>
<feature type="chain" id="PRO_5009288972" evidence="2">
    <location>
        <begin position="23"/>
        <end position="82"/>
    </location>
</feature>
<feature type="compositionally biased region" description="Basic and acidic residues" evidence="1">
    <location>
        <begin position="72"/>
        <end position="82"/>
    </location>
</feature>
<dbReference type="OrthoDB" id="7960998at2"/>
<dbReference type="InterPro" id="IPR046565">
    <property type="entry name" value="DUF6719"/>
</dbReference>
<proteinExistence type="predicted"/>